<dbReference type="SUPFAM" id="SSF52402">
    <property type="entry name" value="Adenine nucleotide alpha hydrolases-like"/>
    <property type="match status" value="1"/>
</dbReference>
<evidence type="ECO:0000259" key="1">
    <source>
        <dbReference type="Pfam" id="PF02540"/>
    </source>
</evidence>
<dbReference type="InterPro" id="IPR020022">
    <property type="entry name" value="N-acetyl_sugar_amidoTrfase"/>
</dbReference>
<dbReference type="EMBL" id="VWSH01000003">
    <property type="protein sequence ID" value="KAA5533786.1"/>
    <property type="molecule type" value="Genomic_DNA"/>
</dbReference>
<organism evidence="2 3">
    <name type="scientific">Taibaiella lutea</name>
    <dbReference type="NCBI Taxonomy" id="2608001"/>
    <lineage>
        <taxon>Bacteria</taxon>
        <taxon>Pseudomonadati</taxon>
        <taxon>Bacteroidota</taxon>
        <taxon>Chitinophagia</taxon>
        <taxon>Chitinophagales</taxon>
        <taxon>Chitinophagaceae</taxon>
        <taxon>Taibaiella</taxon>
    </lineage>
</organism>
<evidence type="ECO:0000313" key="2">
    <source>
        <dbReference type="EMBL" id="KAA5533786.1"/>
    </source>
</evidence>
<dbReference type="CDD" id="cd01996">
    <property type="entry name" value="AANH_WbpG-like"/>
    <property type="match status" value="1"/>
</dbReference>
<accession>A0A5M6CFG5</accession>
<keyword evidence="2" id="KW-0808">Transferase</keyword>
<dbReference type="GO" id="GO:0006163">
    <property type="term" value="P:purine nucleotide metabolic process"/>
    <property type="evidence" value="ECO:0007669"/>
    <property type="project" value="UniProtKB-ARBA"/>
</dbReference>
<dbReference type="AlphaFoldDB" id="A0A5M6CFG5"/>
<protein>
    <submittedName>
        <fullName evidence="2">N-acetyl sugar amidotransferase</fullName>
    </submittedName>
</protein>
<name>A0A5M6CFG5_9BACT</name>
<feature type="domain" description="NAD/GMP synthase" evidence="1">
    <location>
        <begin position="58"/>
        <end position="171"/>
    </location>
</feature>
<dbReference type="RefSeq" id="WP_150033532.1">
    <property type="nucleotide sequence ID" value="NZ_VWSH01000003.1"/>
</dbReference>
<keyword evidence="3" id="KW-1185">Reference proteome</keyword>
<sequence>MENRTYQICTKTIMDTSDSDIKFDEEGISDYYHNFYKNILPNWKTDINGSVEILRIAEEIKKAGKGKSFDCIIGVSGGMDSSYAAYIAKEKLGLRPLLFHVDAGWNTHHAVENIERLVDKLNLDLHTEVINWEEMKSLHRSFLKAQVPDQDVQDIVFFSALYQFSKKHKVKHVLTGSNISTECVREPEAWGAYVGIDKMLINDIHRRFGERPLKTLPMVDILSYKIYYKYLLGMQVVKPLDYFPYIKADVERELEQRFGWQRFQHKHHESRFTRFLESYWLPQKFGADRRRAHFSSLILTGQMTREEALAKVAKPELDAVFLEQEFEYVAHKLDFTVEELRTIFNGENKKCTDYKNKRNIIRFGTKAMQFLGIEKRVFR</sequence>
<dbReference type="Pfam" id="PF02540">
    <property type="entry name" value="NAD_synthase"/>
    <property type="match status" value="1"/>
</dbReference>
<dbReference type="InterPro" id="IPR014729">
    <property type="entry name" value="Rossmann-like_a/b/a_fold"/>
</dbReference>
<reference evidence="2 3" key="1">
    <citation type="submission" date="2019-09" db="EMBL/GenBank/DDBJ databases">
        <title>Genome sequence and assembly of Taibaiella sp.</title>
        <authorList>
            <person name="Chhetri G."/>
        </authorList>
    </citation>
    <scope>NUCLEOTIDE SEQUENCE [LARGE SCALE GENOMIC DNA]</scope>
    <source>
        <strain evidence="2 3">KVB11</strain>
    </source>
</reference>
<dbReference type="InterPro" id="IPR022310">
    <property type="entry name" value="NAD/GMP_synthase"/>
</dbReference>
<dbReference type="Proteomes" id="UP000323632">
    <property type="component" value="Unassembled WGS sequence"/>
</dbReference>
<comment type="caution">
    <text evidence="2">The sequence shown here is derived from an EMBL/GenBank/DDBJ whole genome shotgun (WGS) entry which is preliminary data.</text>
</comment>
<proteinExistence type="predicted"/>
<gene>
    <name evidence="2" type="ORF">F0919_14745</name>
</gene>
<evidence type="ECO:0000313" key="3">
    <source>
        <dbReference type="Proteomes" id="UP000323632"/>
    </source>
</evidence>
<dbReference type="Gene3D" id="3.40.50.620">
    <property type="entry name" value="HUPs"/>
    <property type="match status" value="1"/>
</dbReference>
<dbReference type="GO" id="GO:0016740">
    <property type="term" value="F:transferase activity"/>
    <property type="evidence" value="ECO:0007669"/>
    <property type="project" value="UniProtKB-KW"/>
</dbReference>
<dbReference type="NCBIfam" id="TIGR03573">
    <property type="entry name" value="WbuX"/>
    <property type="match status" value="1"/>
</dbReference>